<feature type="modified residue" description="4-aspartylphosphate" evidence="2">
    <location>
        <position position="54"/>
    </location>
</feature>
<dbReference type="RefSeq" id="WP_007016160.1">
    <property type="nucleotide sequence ID" value="NZ_AAQH01000006.1"/>
</dbReference>
<dbReference type="SUPFAM" id="SSF52172">
    <property type="entry name" value="CheY-like"/>
    <property type="match status" value="1"/>
</dbReference>
<evidence type="ECO:0000256" key="2">
    <source>
        <dbReference type="PROSITE-ProRule" id="PRU00169"/>
    </source>
</evidence>
<name>Q1N2W0_9GAMM</name>
<accession>Q1N2W0</accession>
<dbReference type="InterPro" id="IPR036457">
    <property type="entry name" value="PPM-type-like_dom_sf"/>
</dbReference>
<dbReference type="STRING" id="207949.RED65_06678"/>
<dbReference type="Pfam" id="PF00072">
    <property type="entry name" value="Response_reg"/>
    <property type="match status" value="1"/>
</dbReference>
<reference evidence="4 5" key="1">
    <citation type="submission" date="2006-03" db="EMBL/GenBank/DDBJ databases">
        <authorList>
            <person name="Pinhassi J."/>
            <person name="Pedros-Alio C."/>
            <person name="Ferriera S."/>
            <person name="Johnson J."/>
            <person name="Kravitz S."/>
            <person name="Halpern A."/>
            <person name="Remington K."/>
            <person name="Beeson K."/>
            <person name="Tran B."/>
            <person name="Rogers Y.-H."/>
            <person name="Friedman R."/>
            <person name="Venter J.C."/>
        </authorList>
    </citation>
    <scope>NUCLEOTIDE SEQUENCE [LARGE SCALE GENOMIC DNA]</scope>
    <source>
        <strain evidence="4 5">RED65</strain>
    </source>
</reference>
<organism evidence="4 5">
    <name type="scientific">Bermanella marisrubri</name>
    <dbReference type="NCBI Taxonomy" id="207949"/>
    <lineage>
        <taxon>Bacteria</taxon>
        <taxon>Pseudomonadati</taxon>
        <taxon>Pseudomonadota</taxon>
        <taxon>Gammaproteobacteria</taxon>
        <taxon>Oceanospirillales</taxon>
        <taxon>Oceanospirillaceae</taxon>
        <taxon>Bermanella</taxon>
    </lineage>
</organism>
<dbReference type="GO" id="GO:0016791">
    <property type="term" value="F:phosphatase activity"/>
    <property type="evidence" value="ECO:0007669"/>
    <property type="project" value="TreeGrafter"/>
</dbReference>
<dbReference type="SUPFAM" id="SSF81606">
    <property type="entry name" value="PP2C-like"/>
    <property type="match status" value="1"/>
</dbReference>
<dbReference type="Pfam" id="PF13581">
    <property type="entry name" value="HATPase_c_2"/>
    <property type="match status" value="1"/>
</dbReference>
<dbReference type="SMART" id="SM00331">
    <property type="entry name" value="PP2C_SIG"/>
    <property type="match status" value="1"/>
</dbReference>
<protein>
    <submittedName>
        <fullName evidence="4">Response regulator containing a CheY-like receiver domain and a GGDEF domain</fullName>
    </submittedName>
</protein>
<sequence length="569" mass="63505">MEPLKILIADDNKTDRMILSAIVKKMGHDVLQAENGAEAVDQFQSHHPDIILLDVMMPVMDGQQAAREIKMQAGEDMVPIIFLTSLQDAHDLAACLDSGGDDFLTKPYKQIILQAKINAFSRMRRMNTMLQNQRDVIRENNEHLMHEQQVAKAVYDNVAHSGCLDLPNLKYMISPFSVFNGDVLLAARKPSGSLHILLGDFTGHGLPAAIGAMPLAEIFYGMTAKGFTMTDILREINIKLKTILPIGYFCCACMATVRFRSQHLEIWMGGLPDYYFLHSKDRKIETINSNHLPLGVLSSQAFKTDTHKISYEVGDKFFMWSDGILEARDEKGDLFGDQRLRQVFDENQNQDLLFSEILAAVNEFTGGAQKDDDTTLLEVSMVDQEVVGQVDIDFSSGAVTGPTDWNMSYTLRGDTLKTFNPLPIMLNIVNDVPALRANSGQLYTIMAELFSNAFEHGVLGLDSELKQDAEGFAQYYKKRQEAIETLEEGFVQFEFDHKPREFGGILKVTVKDSGQGFDYQSKLEKGMSDGALSGRGLALLKSLTQGIEYSGNGNTVTVTIEWHAEKELE</sequence>
<feature type="domain" description="Response regulatory" evidence="3">
    <location>
        <begin position="5"/>
        <end position="121"/>
    </location>
</feature>
<evidence type="ECO:0000256" key="1">
    <source>
        <dbReference type="ARBA" id="ARBA00022801"/>
    </source>
</evidence>
<keyword evidence="2" id="KW-0597">Phosphoprotein</keyword>
<dbReference type="EMBL" id="AAQH01000006">
    <property type="protein sequence ID" value="EAT12559.1"/>
    <property type="molecule type" value="Genomic_DNA"/>
</dbReference>
<dbReference type="GO" id="GO:0000160">
    <property type="term" value="P:phosphorelay signal transduction system"/>
    <property type="evidence" value="ECO:0007669"/>
    <property type="project" value="InterPro"/>
</dbReference>
<dbReference type="SMART" id="SM00448">
    <property type="entry name" value="REC"/>
    <property type="match status" value="1"/>
</dbReference>
<dbReference type="InterPro" id="IPR036890">
    <property type="entry name" value="HATPase_C_sf"/>
</dbReference>
<dbReference type="PANTHER" id="PTHR43156:SF2">
    <property type="entry name" value="STAGE II SPORULATION PROTEIN E"/>
    <property type="match status" value="1"/>
</dbReference>
<comment type="caution">
    <text evidence="4">The sequence shown here is derived from an EMBL/GenBank/DDBJ whole genome shotgun (WGS) entry which is preliminary data.</text>
</comment>
<evidence type="ECO:0000259" key="3">
    <source>
        <dbReference type="PROSITE" id="PS50110"/>
    </source>
</evidence>
<dbReference type="PANTHER" id="PTHR43156">
    <property type="entry name" value="STAGE II SPORULATION PROTEIN E-RELATED"/>
    <property type="match status" value="1"/>
</dbReference>
<dbReference type="InterPro" id="IPR001932">
    <property type="entry name" value="PPM-type_phosphatase-like_dom"/>
</dbReference>
<dbReference type="Pfam" id="PF07228">
    <property type="entry name" value="SpoIIE"/>
    <property type="match status" value="1"/>
</dbReference>
<keyword evidence="1" id="KW-0378">Hydrolase</keyword>
<keyword evidence="5" id="KW-1185">Reference proteome</keyword>
<dbReference type="InterPro" id="IPR001789">
    <property type="entry name" value="Sig_transdc_resp-reg_receiver"/>
</dbReference>
<dbReference type="PROSITE" id="PS50110">
    <property type="entry name" value="RESPONSE_REGULATORY"/>
    <property type="match status" value="1"/>
</dbReference>
<dbReference type="Gene3D" id="3.30.565.10">
    <property type="entry name" value="Histidine kinase-like ATPase, C-terminal domain"/>
    <property type="match status" value="1"/>
</dbReference>
<dbReference type="Proteomes" id="UP000004263">
    <property type="component" value="Unassembled WGS sequence"/>
</dbReference>
<proteinExistence type="predicted"/>
<evidence type="ECO:0000313" key="4">
    <source>
        <dbReference type="EMBL" id="EAT12559.1"/>
    </source>
</evidence>
<dbReference type="CDD" id="cd16936">
    <property type="entry name" value="HATPase_RsbW-like"/>
    <property type="match status" value="1"/>
</dbReference>
<dbReference type="AlphaFoldDB" id="Q1N2W0"/>
<dbReference type="Gene3D" id="3.60.40.10">
    <property type="entry name" value="PPM-type phosphatase domain"/>
    <property type="match status" value="1"/>
</dbReference>
<dbReference type="InterPro" id="IPR011006">
    <property type="entry name" value="CheY-like_superfamily"/>
</dbReference>
<dbReference type="InterPro" id="IPR052016">
    <property type="entry name" value="Bact_Sigma-Reg"/>
</dbReference>
<dbReference type="Gene3D" id="3.40.50.2300">
    <property type="match status" value="1"/>
</dbReference>
<dbReference type="OrthoDB" id="9811749at2"/>
<dbReference type="HOGENOM" id="CLU_000445_43_7_6"/>
<dbReference type="InterPro" id="IPR003594">
    <property type="entry name" value="HATPase_dom"/>
</dbReference>
<evidence type="ECO:0000313" key="5">
    <source>
        <dbReference type="Proteomes" id="UP000004263"/>
    </source>
</evidence>
<gene>
    <name evidence="4" type="ORF">RED65_06678</name>
</gene>
<dbReference type="SUPFAM" id="SSF55874">
    <property type="entry name" value="ATPase domain of HSP90 chaperone/DNA topoisomerase II/histidine kinase"/>
    <property type="match status" value="1"/>
</dbReference>